<dbReference type="Proteomes" id="UP001368270">
    <property type="component" value="Unassembled WGS sequence"/>
</dbReference>
<feature type="transmembrane region" description="Helical" evidence="1">
    <location>
        <begin position="336"/>
        <end position="354"/>
    </location>
</feature>
<protein>
    <submittedName>
        <fullName evidence="2">Uncharacterized protein</fullName>
    </submittedName>
</protein>
<evidence type="ECO:0000313" key="3">
    <source>
        <dbReference type="Proteomes" id="UP001368270"/>
    </source>
</evidence>
<keyword evidence="1" id="KW-0472">Membrane</keyword>
<keyword evidence="3" id="KW-1185">Reference proteome</keyword>
<evidence type="ECO:0000256" key="1">
    <source>
        <dbReference type="SAM" id="Phobius"/>
    </source>
</evidence>
<dbReference type="EMBL" id="JBBGAZ010000006">
    <property type="protein sequence ID" value="MEJ5219123.1"/>
    <property type="molecule type" value="Genomic_DNA"/>
</dbReference>
<name>A0ABU8QI75_9RHOB</name>
<comment type="caution">
    <text evidence="2">The sequence shown here is derived from an EMBL/GenBank/DDBJ whole genome shotgun (WGS) entry which is preliminary data.</text>
</comment>
<keyword evidence="1" id="KW-1133">Transmembrane helix</keyword>
<evidence type="ECO:0000313" key="2">
    <source>
        <dbReference type="EMBL" id="MEJ5219123.1"/>
    </source>
</evidence>
<accession>A0ABU8QI75</accession>
<reference evidence="2 3" key="1">
    <citation type="submission" date="2024-03" db="EMBL/GenBank/DDBJ databases">
        <title>Cognatishimia coralii sp. nov., a marine bacterium isolated from coral surrounding seawater.</title>
        <authorList>
            <person name="Liu X."/>
            <person name="Liu S."/>
            <person name="Sun H."/>
            <person name="Zhang Y."/>
        </authorList>
    </citation>
    <scope>NUCLEOTIDE SEQUENCE [LARGE SCALE GENOMIC DNA]</scope>
    <source>
        <strain evidence="2 3">D5M38</strain>
    </source>
</reference>
<proteinExistence type="predicted"/>
<organism evidence="2 3">
    <name type="scientific">Cognatishimia coralii</name>
    <dbReference type="NCBI Taxonomy" id="3083254"/>
    <lineage>
        <taxon>Bacteria</taxon>
        <taxon>Pseudomonadati</taxon>
        <taxon>Pseudomonadota</taxon>
        <taxon>Alphaproteobacteria</taxon>
        <taxon>Rhodobacterales</taxon>
        <taxon>Paracoccaceae</taxon>
        <taxon>Cognatishimia</taxon>
    </lineage>
</organism>
<gene>
    <name evidence="2" type="ORF">WG622_12780</name>
</gene>
<dbReference type="RefSeq" id="WP_339403944.1">
    <property type="nucleotide sequence ID" value="NZ_JBBGAZ010000006.1"/>
</dbReference>
<sequence length="378" mass="41487">MIIYTRGTAKIEHSVSKEIFEIFDDELEWEVVGGDERGMGQETIYEAFVDHDDLGDLRWSISEYPLGVENFTDTNVGVHRIVSDFDYGLEHQPDFDEEEPIGLRNRLKANPEWATALTRGSLVKLLVDWFHYLYEDPANETPYNGREGGYLYIKGGPYNAEEELRGNFEDIVPEEALMAAVEEIQSDGLFDWAPSPRHQASVAFYEDAVADDYQQEEVSFEKLSEIAASEPSAGIGSAEEKAARVTVLEQISALKDELPKPASHGGIGHNHPPEEFELHGDELEEAAASIDAIEAELVSNDPSAEVVAKKASLLKDAVGWVAGKINTTVDAFCKSFGMTLGAAAAVAIPAAILASPYWAKLVVLLGSLKSWLLVVLAL</sequence>
<keyword evidence="1" id="KW-0812">Transmembrane</keyword>